<keyword evidence="2" id="KW-0067">ATP-binding</keyword>
<dbReference type="InterPro" id="IPR011009">
    <property type="entry name" value="Kinase-like_dom_sf"/>
</dbReference>
<keyword evidence="1" id="KW-0547">Nucleotide-binding</keyword>
<gene>
    <name evidence="4" type="ORF">G3T16_11695</name>
</gene>
<dbReference type="EMBL" id="CP048711">
    <property type="protein sequence ID" value="QIB67649.1"/>
    <property type="molecule type" value="Genomic_DNA"/>
</dbReference>
<evidence type="ECO:0000256" key="1">
    <source>
        <dbReference type="ARBA" id="ARBA00022741"/>
    </source>
</evidence>
<dbReference type="KEGG" id="kim:G3T16_11695"/>
<dbReference type="Proteomes" id="UP000477680">
    <property type="component" value="Chromosome"/>
</dbReference>
<dbReference type="PANTHER" id="PTHR33540">
    <property type="entry name" value="TRNA THREONYLCARBAMOYLADENOSINE BIOSYNTHESIS PROTEIN TSAE"/>
    <property type="match status" value="1"/>
</dbReference>
<protein>
    <submittedName>
        <fullName evidence="4">Phosphotransferase</fullName>
    </submittedName>
</protein>
<organism evidence="4 5">
    <name type="scientific">Kineobactrum salinum</name>
    <dbReference type="NCBI Taxonomy" id="2708301"/>
    <lineage>
        <taxon>Bacteria</taxon>
        <taxon>Pseudomonadati</taxon>
        <taxon>Pseudomonadota</taxon>
        <taxon>Gammaproteobacteria</taxon>
        <taxon>Cellvibrionales</taxon>
        <taxon>Halieaceae</taxon>
        <taxon>Kineobactrum</taxon>
    </lineage>
</organism>
<sequence>MQLPATQAQLSPVAGDASNRRYFRLQLPLRTVIVVDAPPATEKNREFLAVDALLAQSGVRVPEVLAADQERGYLLLEDLGDALLLSRLNGINVDHYYGQALAILRQLAAADTAAVALPEYAAQLLAEELARFPQWFLQRLLGLDLDAGEQAMLAGLDAALIGSALAQPRVLVHRDFHSRNLMCLANDSLAVIDFQDAVLGPVTYDPVSLLRDCYIRWPRARVEQWALGHRDSLHAAGLLPAVDDSTFLHWFDWMGLQRHLKVLGTFARLSLRDGKTAYLADLPLVLEHILEVLQVYAGQDVQLDAFHDWFRQRLQPAIADQSWSGR</sequence>
<evidence type="ECO:0000313" key="5">
    <source>
        <dbReference type="Proteomes" id="UP000477680"/>
    </source>
</evidence>
<dbReference type="GO" id="GO:0005524">
    <property type="term" value="F:ATP binding"/>
    <property type="evidence" value="ECO:0007669"/>
    <property type="project" value="UniProtKB-KW"/>
</dbReference>
<dbReference type="GO" id="GO:0016740">
    <property type="term" value="F:transferase activity"/>
    <property type="evidence" value="ECO:0007669"/>
    <property type="project" value="UniProtKB-KW"/>
</dbReference>
<dbReference type="AlphaFoldDB" id="A0A6C0U8D8"/>
<name>A0A6C0U8D8_9GAMM</name>
<dbReference type="SUPFAM" id="SSF56112">
    <property type="entry name" value="Protein kinase-like (PK-like)"/>
    <property type="match status" value="1"/>
</dbReference>
<accession>A0A6C0U8D8</accession>
<dbReference type="InterPro" id="IPR002575">
    <property type="entry name" value="Aminoglycoside_PTrfase"/>
</dbReference>
<reference evidence="4 5" key="1">
    <citation type="submission" date="2020-02" db="EMBL/GenBank/DDBJ databases">
        <title>Genome sequencing for Kineobactrum sp. M2.</title>
        <authorList>
            <person name="Park S.-J."/>
        </authorList>
    </citation>
    <scope>NUCLEOTIDE SEQUENCE [LARGE SCALE GENOMIC DNA]</scope>
    <source>
        <strain evidence="4 5">M2</strain>
    </source>
</reference>
<evidence type="ECO:0000313" key="4">
    <source>
        <dbReference type="EMBL" id="QIB67649.1"/>
    </source>
</evidence>
<evidence type="ECO:0000256" key="2">
    <source>
        <dbReference type="ARBA" id="ARBA00022840"/>
    </source>
</evidence>
<feature type="domain" description="Aminoglycoside phosphotransferase" evidence="3">
    <location>
        <begin position="10"/>
        <end position="227"/>
    </location>
</feature>
<dbReference type="Pfam" id="PF01636">
    <property type="entry name" value="APH"/>
    <property type="match status" value="1"/>
</dbReference>
<dbReference type="Gene3D" id="3.90.1200.10">
    <property type="match status" value="1"/>
</dbReference>
<keyword evidence="4" id="KW-0808">Transferase</keyword>
<proteinExistence type="predicted"/>
<dbReference type="PANTHER" id="PTHR33540:SF1">
    <property type="entry name" value="N-ACETYLMURAMATE_N-ACETYLGLUCOSAMINE KINASE"/>
    <property type="match status" value="1"/>
</dbReference>
<keyword evidence="5" id="KW-1185">Reference proteome</keyword>
<dbReference type="Gene3D" id="3.30.200.20">
    <property type="entry name" value="Phosphorylase Kinase, domain 1"/>
    <property type="match status" value="1"/>
</dbReference>
<evidence type="ECO:0000259" key="3">
    <source>
        <dbReference type="Pfam" id="PF01636"/>
    </source>
</evidence>